<sequence length="302" mass="33615">MGDMVRAEAVSKRYGNKQVLREVDFKVEEGKIVGLLGPNGAGKTTFIRIMNGVIRADSGVVSIMDMNPLSHGDEIRGNSGIVTESAGLYHQMSGRENLEFFAVLYGVKDMGIISRLLDLFELTEHEGALAGSYSTGMKKRLSLAKALLHEPKLLFLDEPTNGLDPDGIKMVLSYLKQYNQETGTTILICSHVLHQLENICDSFAFLENGTIVEQGSIEELERKYFKEITVKVATDFLPAGKSFMGYSWESAGDESLLVKIPSRDAVPELLREVLKKHNVYGVEMVNNDLESIYFKVRENARK</sequence>
<dbReference type="Pfam" id="PF00005">
    <property type="entry name" value="ABC_tran"/>
    <property type="match status" value="1"/>
</dbReference>
<evidence type="ECO:0000256" key="2">
    <source>
        <dbReference type="ARBA" id="ARBA00022448"/>
    </source>
</evidence>
<proteinExistence type="inferred from homology"/>
<dbReference type="PANTHER" id="PTHR42711:SF5">
    <property type="entry name" value="ABC TRANSPORTER ATP-BINDING PROTEIN NATA"/>
    <property type="match status" value="1"/>
</dbReference>
<protein>
    <submittedName>
        <fullName evidence="6">ABC transporter ATP-binding protein</fullName>
    </submittedName>
</protein>
<accession>A0A0M2SWR7</accession>
<dbReference type="Proteomes" id="UP000034166">
    <property type="component" value="Unassembled WGS sequence"/>
</dbReference>
<evidence type="ECO:0000259" key="5">
    <source>
        <dbReference type="PROSITE" id="PS50893"/>
    </source>
</evidence>
<dbReference type="AlphaFoldDB" id="A0A0M2SWR7"/>
<dbReference type="RefSeq" id="WP_046524495.1">
    <property type="nucleotide sequence ID" value="NZ_LAYY01000015.1"/>
</dbReference>
<dbReference type="InterPro" id="IPR027417">
    <property type="entry name" value="P-loop_NTPase"/>
</dbReference>
<dbReference type="EMBL" id="LAYY01000015">
    <property type="protein sequence ID" value="KKK37402.1"/>
    <property type="molecule type" value="Genomic_DNA"/>
</dbReference>
<dbReference type="InterPro" id="IPR003593">
    <property type="entry name" value="AAA+_ATPase"/>
</dbReference>
<dbReference type="GO" id="GO:0005524">
    <property type="term" value="F:ATP binding"/>
    <property type="evidence" value="ECO:0007669"/>
    <property type="project" value="UniProtKB-KW"/>
</dbReference>
<comment type="similarity">
    <text evidence="1">Belongs to the ABC transporter superfamily.</text>
</comment>
<dbReference type="SMART" id="SM00382">
    <property type="entry name" value="AAA"/>
    <property type="match status" value="1"/>
</dbReference>
<feature type="domain" description="ABC transporter" evidence="5">
    <location>
        <begin position="5"/>
        <end position="233"/>
    </location>
</feature>
<dbReference type="PROSITE" id="PS50893">
    <property type="entry name" value="ABC_TRANSPORTER_2"/>
    <property type="match status" value="1"/>
</dbReference>
<keyword evidence="2" id="KW-0813">Transport</keyword>
<name>A0A0M2SWR7_9BACI</name>
<dbReference type="PANTHER" id="PTHR42711">
    <property type="entry name" value="ABC TRANSPORTER ATP-BINDING PROTEIN"/>
    <property type="match status" value="1"/>
</dbReference>
<dbReference type="OrthoDB" id="9804819at2"/>
<dbReference type="CDD" id="cd03230">
    <property type="entry name" value="ABC_DR_subfamily_A"/>
    <property type="match status" value="1"/>
</dbReference>
<dbReference type="InterPro" id="IPR050763">
    <property type="entry name" value="ABC_transporter_ATP-binding"/>
</dbReference>
<keyword evidence="7" id="KW-1185">Reference proteome</keyword>
<keyword evidence="3" id="KW-0547">Nucleotide-binding</keyword>
<dbReference type="Gene3D" id="3.40.50.300">
    <property type="entry name" value="P-loop containing nucleotide triphosphate hydrolases"/>
    <property type="match status" value="1"/>
</dbReference>
<dbReference type="InterPro" id="IPR003439">
    <property type="entry name" value="ABC_transporter-like_ATP-bd"/>
</dbReference>
<keyword evidence="4 6" id="KW-0067">ATP-binding</keyword>
<dbReference type="SUPFAM" id="SSF52540">
    <property type="entry name" value="P-loop containing nucleoside triphosphate hydrolases"/>
    <property type="match status" value="1"/>
</dbReference>
<evidence type="ECO:0000256" key="1">
    <source>
        <dbReference type="ARBA" id="ARBA00005417"/>
    </source>
</evidence>
<gene>
    <name evidence="6" type="ORF">WQ57_14460</name>
</gene>
<organism evidence="6 7">
    <name type="scientific">Mesobacillus campisalis</name>
    <dbReference type="NCBI Taxonomy" id="1408103"/>
    <lineage>
        <taxon>Bacteria</taxon>
        <taxon>Bacillati</taxon>
        <taxon>Bacillota</taxon>
        <taxon>Bacilli</taxon>
        <taxon>Bacillales</taxon>
        <taxon>Bacillaceae</taxon>
        <taxon>Mesobacillus</taxon>
    </lineage>
</organism>
<evidence type="ECO:0000313" key="6">
    <source>
        <dbReference type="EMBL" id="KKK37402.1"/>
    </source>
</evidence>
<evidence type="ECO:0000256" key="3">
    <source>
        <dbReference type="ARBA" id="ARBA00022741"/>
    </source>
</evidence>
<evidence type="ECO:0000313" key="7">
    <source>
        <dbReference type="Proteomes" id="UP000034166"/>
    </source>
</evidence>
<dbReference type="GO" id="GO:0016887">
    <property type="term" value="F:ATP hydrolysis activity"/>
    <property type="evidence" value="ECO:0007669"/>
    <property type="project" value="InterPro"/>
</dbReference>
<reference evidence="6 7" key="1">
    <citation type="submission" date="2015-04" db="EMBL/GenBank/DDBJ databases">
        <title>Taxonomic description and genome sequence of Bacillus campisalis sp. nov., a novel member of the genus Bacillus isolated from solar saltern.</title>
        <authorList>
            <person name="Mathan Kumar R."/>
            <person name="Kaur G."/>
            <person name="Kumar A."/>
            <person name="Singh N.K."/>
            <person name="Kaur N."/>
            <person name="Kumar N."/>
            <person name="Mayilraj S."/>
        </authorList>
    </citation>
    <scope>NUCLEOTIDE SEQUENCE [LARGE SCALE GENOMIC DNA]</scope>
    <source>
        <strain evidence="6 7">SA2-6</strain>
    </source>
</reference>
<dbReference type="PATRIC" id="fig|1408103.3.peg.3251"/>
<comment type="caution">
    <text evidence="6">The sequence shown here is derived from an EMBL/GenBank/DDBJ whole genome shotgun (WGS) entry which is preliminary data.</text>
</comment>
<evidence type="ECO:0000256" key="4">
    <source>
        <dbReference type="ARBA" id="ARBA00022840"/>
    </source>
</evidence>